<dbReference type="GeneID" id="20818380"/>
<dbReference type="VEuPathDB" id="FungiDB:H257_16384"/>
<protein>
    <submittedName>
        <fullName evidence="1">Uncharacterized protein</fullName>
    </submittedName>
</protein>
<organism evidence="1">
    <name type="scientific">Aphanomyces astaci</name>
    <name type="common">Crayfish plague agent</name>
    <dbReference type="NCBI Taxonomy" id="112090"/>
    <lineage>
        <taxon>Eukaryota</taxon>
        <taxon>Sar</taxon>
        <taxon>Stramenopiles</taxon>
        <taxon>Oomycota</taxon>
        <taxon>Saprolegniomycetes</taxon>
        <taxon>Saprolegniales</taxon>
        <taxon>Verrucalvaceae</taxon>
        <taxon>Aphanomyces</taxon>
    </lineage>
</organism>
<name>W4FKK6_APHAT</name>
<dbReference type="RefSeq" id="XP_009843097.1">
    <property type="nucleotide sequence ID" value="XM_009844795.1"/>
</dbReference>
<proteinExistence type="predicted"/>
<dbReference type="OrthoDB" id="87414at2759"/>
<dbReference type="AlphaFoldDB" id="W4FKK6"/>
<gene>
    <name evidence="1" type="ORF">H257_16384</name>
</gene>
<reference evidence="1" key="1">
    <citation type="submission" date="2013-12" db="EMBL/GenBank/DDBJ databases">
        <title>The Genome Sequence of Aphanomyces astaci APO3.</title>
        <authorList>
            <consortium name="The Broad Institute Genomics Platform"/>
            <person name="Russ C."/>
            <person name="Tyler B."/>
            <person name="van West P."/>
            <person name="Dieguez-Uribeondo J."/>
            <person name="Young S.K."/>
            <person name="Zeng Q."/>
            <person name="Gargeya S."/>
            <person name="Fitzgerald M."/>
            <person name="Abouelleil A."/>
            <person name="Alvarado L."/>
            <person name="Chapman S.B."/>
            <person name="Gainer-Dewar J."/>
            <person name="Goldberg J."/>
            <person name="Griggs A."/>
            <person name="Gujja S."/>
            <person name="Hansen M."/>
            <person name="Howarth C."/>
            <person name="Imamovic A."/>
            <person name="Ireland A."/>
            <person name="Larimer J."/>
            <person name="McCowan C."/>
            <person name="Murphy C."/>
            <person name="Pearson M."/>
            <person name="Poon T.W."/>
            <person name="Priest M."/>
            <person name="Roberts A."/>
            <person name="Saif S."/>
            <person name="Shea T."/>
            <person name="Sykes S."/>
            <person name="Wortman J."/>
            <person name="Nusbaum C."/>
            <person name="Birren B."/>
        </authorList>
    </citation>
    <scope>NUCLEOTIDE SEQUENCE [LARGE SCALE GENOMIC DNA]</scope>
    <source>
        <strain evidence="1">APO3</strain>
    </source>
</reference>
<accession>W4FKK6</accession>
<evidence type="ECO:0000313" key="1">
    <source>
        <dbReference type="EMBL" id="ETV67406.1"/>
    </source>
</evidence>
<sequence length="368" mass="40768">MDCPDVVAQAFQTLTGTTWDTDHYDAALQAQCDRSLRTHVCPDYGGVSQKLWIAARACIRERKRTIINLVLRTGLVPPILGRKQMIYVTKSTTVHGVVNLDPVLRPWHLITQSKSRADVNLTGSQKMGHELAGKGGDVCDEEGGEHGGVLDSAIPLKTMLHLPIGKAGGDPQPKAVPIPPDCQRPWLDILMESLESYQIESGLTDHPLAFRIPPPASDTTFLGTLLRDLATFQPALTITTHWHQPPASRPHRPNDRPIWPHLTPALGTTLISINRSHANKVRWVGDITNEKGTMLLNLPSLPTKYGWTRATLQRFTPIWDAIPTATPHNPPPILRQQTIQWGSQHSGQPLPPLCRLYHDPISPTWTNP</sequence>
<dbReference type="EMBL" id="KI913198">
    <property type="protein sequence ID" value="ETV67406.1"/>
    <property type="molecule type" value="Genomic_DNA"/>
</dbReference>